<evidence type="ECO:0000256" key="3">
    <source>
        <dbReference type="ARBA" id="ARBA00023125"/>
    </source>
</evidence>
<dbReference type="PANTHER" id="PTHR30346">
    <property type="entry name" value="TRANSCRIPTIONAL DUAL REGULATOR HCAR-RELATED"/>
    <property type="match status" value="1"/>
</dbReference>
<dbReference type="InterPro" id="IPR036390">
    <property type="entry name" value="WH_DNA-bd_sf"/>
</dbReference>
<keyword evidence="2" id="KW-0805">Transcription regulation</keyword>
<dbReference type="AlphaFoldDB" id="A0A917ZI12"/>
<keyword evidence="4" id="KW-0804">Transcription</keyword>
<feature type="domain" description="HTH lysR-type" evidence="5">
    <location>
        <begin position="1"/>
        <end position="58"/>
    </location>
</feature>
<dbReference type="PRINTS" id="PR00039">
    <property type="entry name" value="HTHLYSR"/>
</dbReference>
<dbReference type="Proteomes" id="UP000599578">
    <property type="component" value="Unassembled WGS sequence"/>
</dbReference>
<dbReference type="SUPFAM" id="SSF46785">
    <property type="entry name" value="Winged helix' DNA-binding domain"/>
    <property type="match status" value="1"/>
</dbReference>
<gene>
    <name evidence="6" type="ORF">GCM10011348_27370</name>
</gene>
<comment type="similarity">
    <text evidence="1">Belongs to the LysR transcriptional regulatory family.</text>
</comment>
<dbReference type="RefSeq" id="WP_188861170.1">
    <property type="nucleotide sequence ID" value="NZ_BMLT01000006.1"/>
</dbReference>
<keyword evidence="3" id="KW-0238">DNA-binding</keyword>
<evidence type="ECO:0000256" key="1">
    <source>
        <dbReference type="ARBA" id="ARBA00009437"/>
    </source>
</evidence>
<dbReference type="SUPFAM" id="SSF53850">
    <property type="entry name" value="Periplasmic binding protein-like II"/>
    <property type="match status" value="1"/>
</dbReference>
<comment type="caution">
    <text evidence="6">The sequence shown here is derived from an EMBL/GenBank/DDBJ whole genome shotgun (WGS) entry which is preliminary data.</text>
</comment>
<evidence type="ECO:0000313" key="6">
    <source>
        <dbReference type="EMBL" id="GGO83485.1"/>
    </source>
</evidence>
<keyword evidence="7" id="KW-1185">Reference proteome</keyword>
<dbReference type="Pfam" id="PF03466">
    <property type="entry name" value="LysR_substrate"/>
    <property type="match status" value="1"/>
</dbReference>
<evidence type="ECO:0000256" key="4">
    <source>
        <dbReference type="ARBA" id="ARBA00023163"/>
    </source>
</evidence>
<dbReference type="GO" id="GO:0032993">
    <property type="term" value="C:protein-DNA complex"/>
    <property type="evidence" value="ECO:0007669"/>
    <property type="project" value="TreeGrafter"/>
</dbReference>
<dbReference type="Pfam" id="PF00126">
    <property type="entry name" value="HTH_1"/>
    <property type="match status" value="1"/>
</dbReference>
<evidence type="ECO:0000313" key="7">
    <source>
        <dbReference type="Proteomes" id="UP000599578"/>
    </source>
</evidence>
<dbReference type="PANTHER" id="PTHR30346:SF9">
    <property type="entry name" value="LYSR FAMILY TRANSCRIPTIONAL REGULATOR"/>
    <property type="match status" value="1"/>
</dbReference>
<dbReference type="InterPro" id="IPR005119">
    <property type="entry name" value="LysR_subst-bd"/>
</dbReference>
<reference evidence="6 7" key="1">
    <citation type="journal article" date="2014" name="Int. J. Syst. Evol. Microbiol.">
        <title>Complete genome sequence of Corynebacterium casei LMG S-19264T (=DSM 44701T), isolated from a smear-ripened cheese.</title>
        <authorList>
            <consortium name="US DOE Joint Genome Institute (JGI-PGF)"/>
            <person name="Walter F."/>
            <person name="Albersmeier A."/>
            <person name="Kalinowski J."/>
            <person name="Ruckert C."/>
        </authorList>
    </citation>
    <scope>NUCLEOTIDE SEQUENCE [LARGE SCALE GENOMIC DNA]</scope>
    <source>
        <strain evidence="6 7">CGMCC 1.7286</strain>
    </source>
</reference>
<dbReference type="PROSITE" id="PS50931">
    <property type="entry name" value="HTH_LYSR"/>
    <property type="match status" value="1"/>
</dbReference>
<organism evidence="6 7">
    <name type="scientific">Marinobacterium nitratireducens</name>
    <dbReference type="NCBI Taxonomy" id="518897"/>
    <lineage>
        <taxon>Bacteria</taxon>
        <taxon>Pseudomonadati</taxon>
        <taxon>Pseudomonadota</taxon>
        <taxon>Gammaproteobacteria</taxon>
        <taxon>Oceanospirillales</taxon>
        <taxon>Oceanospirillaceae</taxon>
        <taxon>Marinobacterium</taxon>
    </lineage>
</organism>
<sequence length="299" mass="32753">MEPKHLVQLAAILDCGSINLAARKLNVTQPTLTRNMQTLEMQAGGSLFNRSRHGVRQTPLGEALAREGRVIESAVWSAQQSAVRYGLGMKSETRVGVGPLMASLVMHRVTERLLQHYEQLSVLIQVASPGLMLDQLNRGELDLVIGPLVVSATHKLERQLLFEDELAVYASGSHPLAGAERVEISDLNDFDWINLGTYTFFGESPVELLQRAGVERFNTAIAVSGDAAIGLNAMASGQYLSLMPARLTSQAEQVFGLKRLPVDGDFGRRDMYLWYRPAVGNDAVMALIRESILEVLGLV</sequence>
<protein>
    <submittedName>
        <fullName evidence="6">LysR family transcriptional regulator</fullName>
    </submittedName>
</protein>
<dbReference type="GO" id="GO:0003677">
    <property type="term" value="F:DNA binding"/>
    <property type="evidence" value="ECO:0007669"/>
    <property type="project" value="UniProtKB-KW"/>
</dbReference>
<proteinExistence type="inferred from homology"/>
<accession>A0A917ZI12</accession>
<dbReference type="Gene3D" id="3.40.190.10">
    <property type="entry name" value="Periplasmic binding protein-like II"/>
    <property type="match status" value="2"/>
</dbReference>
<evidence type="ECO:0000256" key="2">
    <source>
        <dbReference type="ARBA" id="ARBA00023015"/>
    </source>
</evidence>
<evidence type="ECO:0000259" key="5">
    <source>
        <dbReference type="PROSITE" id="PS50931"/>
    </source>
</evidence>
<dbReference type="CDD" id="cd05466">
    <property type="entry name" value="PBP2_LTTR_substrate"/>
    <property type="match status" value="1"/>
</dbReference>
<dbReference type="InterPro" id="IPR000847">
    <property type="entry name" value="LysR_HTH_N"/>
</dbReference>
<dbReference type="Gene3D" id="1.10.10.10">
    <property type="entry name" value="Winged helix-like DNA-binding domain superfamily/Winged helix DNA-binding domain"/>
    <property type="match status" value="1"/>
</dbReference>
<dbReference type="EMBL" id="BMLT01000006">
    <property type="protein sequence ID" value="GGO83485.1"/>
    <property type="molecule type" value="Genomic_DNA"/>
</dbReference>
<dbReference type="InterPro" id="IPR036388">
    <property type="entry name" value="WH-like_DNA-bd_sf"/>
</dbReference>
<dbReference type="GO" id="GO:0003700">
    <property type="term" value="F:DNA-binding transcription factor activity"/>
    <property type="evidence" value="ECO:0007669"/>
    <property type="project" value="InterPro"/>
</dbReference>
<name>A0A917ZI12_9GAMM</name>